<feature type="domain" description="Cyclic nucleotide-binding" evidence="4">
    <location>
        <begin position="316"/>
        <end position="415"/>
    </location>
</feature>
<keyword evidence="3" id="KW-1133">Transmembrane helix</keyword>
<dbReference type="InterPro" id="IPR000595">
    <property type="entry name" value="cNMP-bd_dom"/>
</dbReference>
<keyword evidence="1" id="KW-0813">Transport</keyword>
<keyword evidence="1" id="KW-1071">Ligand-gated ion channel</keyword>
<evidence type="ECO:0000313" key="6">
    <source>
        <dbReference type="Proteomes" id="UP000238479"/>
    </source>
</evidence>
<keyword evidence="2 5" id="KW-0407">Ion channel</keyword>
<sequence>MLRSVSFWNKISVLACMIAVSIDPLFLYIAFLDRDKVCLGTDKRLRTVVLITRSLTDFTFLFHIVYQLREAVKAVAAVSKPKLVQRGNSKLFNWFGHAKAIAKKLSWSSFLTDILAVLPIPHVIGAFWYFSTVQIEAVCWNMALAGNVTFQCDDPPLSQINGDLSFDYGSFLETIQTRYTGPTRFREKLFYFVWWGLKNLSNYGTDIDTSEFIWENCFAIFSFLECMQSSEEKKVATDKVQMKEQELQEWMDKNGLPEKLGKDAEKLRIEIMKKITENLKDDKNAVVQNLFSLLPWNTVKDLKLSICMSMLKKVRRLENMDERGLRLICHYLKPVTYTEKTIAFRMGEPLDSMLFIMEGIMLIYPTSTTATTTTDHQVGAANIRSPSKIRGSLENGDVYGEEQLLSWASPPDMSISYAELPILTENVKCLSEVEGFVLTAKDLKNVVSLYKLHGNYNSSSHPVEEVERSISRGTSMVRRTRINPTHGQAQIRAGTRKQIFKIQITEMSHILCEIGSILCSNQTLYVVCVRVS</sequence>
<protein>
    <submittedName>
        <fullName evidence="5">Putative potassium channel, voltage-dependent, EAG</fullName>
    </submittedName>
</protein>
<dbReference type="CDD" id="cd00038">
    <property type="entry name" value="CAP_ED"/>
    <property type="match status" value="1"/>
</dbReference>
<dbReference type="AlphaFoldDB" id="A0A2P6QRB0"/>
<dbReference type="STRING" id="74649.A0A2P6QRB0"/>
<dbReference type="PROSITE" id="PS50042">
    <property type="entry name" value="CNMP_BINDING_3"/>
    <property type="match status" value="1"/>
</dbReference>
<dbReference type="Gene3D" id="2.60.120.10">
    <property type="entry name" value="Jelly Rolls"/>
    <property type="match status" value="1"/>
</dbReference>
<evidence type="ECO:0000313" key="5">
    <source>
        <dbReference type="EMBL" id="PRQ36711.1"/>
    </source>
</evidence>
<feature type="transmembrane region" description="Helical" evidence="3">
    <location>
        <begin position="12"/>
        <end position="31"/>
    </location>
</feature>
<dbReference type="PANTHER" id="PTHR45651:SF68">
    <property type="entry name" value="ION TRANSPORT DOMAIN-CONTAINING PROTEIN"/>
    <property type="match status" value="1"/>
</dbReference>
<keyword evidence="3" id="KW-0472">Membrane</keyword>
<dbReference type="GO" id="GO:0016020">
    <property type="term" value="C:membrane"/>
    <property type="evidence" value="ECO:0007669"/>
    <property type="project" value="UniProtKB-SubCell"/>
</dbReference>
<dbReference type="SUPFAM" id="SSF51206">
    <property type="entry name" value="cAMP-binding domain-like"/>
    <property type="match status" value="1"/>
</dbReference>
<dbReference type="EMBL" id="PDCK01000042">
    <property type="protein sequence ID" value="PRQ36711.1"/>
    <property type="molecule type" value="Genomic_DNA"/>
</dbReference>
<evidence type="ECO:0000256" key="2">
    <source>
        <dbReference type="ARBA" id="ARBA00023303"/>
    </source>
</evidence>
<name>A0A2P6QRB0_ROSCH</name>
<evidence type="ECO:0000259" key="4">
    <source>
        <dbReference type="PROSITE" id="PS50042"/>
    </source>
</evidence>
<keyword evidence="6" id="KW-1185">Reference proteome</keyword>
<keyword evidence="1" id="KW-0406">Ion transport</keyword>
<evidence type="ECO:0000256" key="3">
    <source>
        <dbReference type="SAM" id="Phobius"/>
    </source>
</evidence>
<comment type="caution">
    <text evidence="5">The sequence shown here is derived from an EMBL/GenBank/DDBJ whole genome shotgun (WGS) entry which is preliminary data.</text>
</comment>
<dbReference type="Gramene" id="PRQ36711">
    <property type="protein sequence ID" value="PRQ36711"/>
    <property type="gene ID" value="RchiOBHm_Chr4g0394641"/>
</dbReference>
<keyword evidence="3" id="KW-0812">Transmembrane</keyword>
<proteinExistence type="predicted"/>
<reference evidence="5 6" key="1">
    <citation type="journal article" date="2018" name="Nat. Genet.">
        <title>The Rosa genome provides new insights in the design of modern roses.</title>
        <authorList>
            <person name="Bendahmane M."/>
        </authorList>
    </citation>
    <scope>NUCLEOTIDE SEQUENCE [LARGE SCALE GENOMIC DNA]</scope>
    <source>
        <strain evidence="6">cv. Old Blush</strain>
    </source>
</reference>
<evidence type="ECO:0000256" key="1">
    <source>
        <dbReference type="ARBA" id="ARBA00023286"/>
    </source>
</evidence>
<organism evidence="5 6">
    <name type="scientific">Rosa chinensis</name>
    <name type="common">China rose</name>
    <dbReference type="NCBI Taxonomy" id="74649"/>
    <lineage>
        <taxon>Eukaryota</taxon>
        <taxon>Viridiplantae</taxon>
        <taxon>Streptophyta</taxon>
        <taxon>Embryophyta</taxon>
        <taxon>Tracheophyta</taxon>
        <taxon>Spermatophyta</taxon>
        <taxon>Magnoliopsida</taxon>
        <taxon>eudicotyledons</taxon>
        <taxon>Gunneridae</taxon>
        <taxon>Pentapetalae</taxon>
        <taxon>rosids</taxon>
        <taxon>fabids</taxon>
        <taxon>Rosales</taxon>
        <taxon>Rosaceae</taxon>
        <taxon>Rosoideae</taxon>
        <taxon>Rosoideae incertae sedis</taxon>
        <taxon>Rosa</taxon>
    </lineage>
</organism>
<accession>A0A2P6QRB0</accession>
<dbReference type="PANTHER" id="PTHR45651">
    <property type="entry name" value="CYCLIC NUCLEOTIDE-GATED ION CHANNEL 15-RELATED-RELATED"/>
    <property type="match status" value="1"/>
</dbReference>
<gene>
    <name evidence="5" type="ORF">RchiOBHm_Chr4g0394641</name>
</gene>
<dbReference type="GO" id="GO:0034220">
    <property type="term" value="P:monoatomic ion transmembrane transport"/>
    <property type="evidence" value="ECO:0007669"/>
    <property type="project" value="UniProtKB-KW"/>
</dbReference>
<dbReference type="Proteomes" id="UP000238479">
    <property type="component" value="Chromosome 4"/>
</dbReference>
<dbReference type="InterPro" id="IPR018490">
    <property type="entry name" value="cNMP-bd_dom_sf"/>
</dbReference>
<dbReference type="InterPro" id="IPR014710">
    <property type="entry name" value="RmlC-like_jellyroll"/>
</dbReference>